<organism evidence="2 3">
    <name type="scientific">Daphnia galeata</name>
    <dbReference type="NCBI Taxonomy" id="27404"/>
    <lineage>
        <taxon>Eukaryota</taxon>
        <taxon>Metazoa</taxon>
        <taxon>Ecdysozoa</taxon>
        <taxon>Arthropoda</taxon>
        <taxon>Crustacea</taxon>
        <taxon>Branchiopoda</taxon>
        <taxon>Diplostraca</taxon>
        <taxon>Cladocera</taxon>
        <taxon>Anomopoda</taxon>
        <taxon>Daphniidae</taxon>
        <taxon>Daphnia</taxon>
    </lineage>
</organism>
<comment type="caution">
    <text evidence="2">The sequence shown here is derived from an EMBL/GenBank/DDBJ whole genome shotgun (WGS) entry which is preliminary data.</text>
</comment>
<name>A0A8J2RTI6_9CRUS</name>
<feature type="region of interest" description="Disordered" evidence="1">
    <location>
        <begin position="81"/>
        <end position="120"/>
    </location>
</feature>
<feature type="compositionally biased region" description="Low complexity" evidence="1">
    <location>
        <begin position="189"/>
        <end position="200"/>
    </location>
</feature>
<keyword evidence="3" id="KW-1185">Reference proteome</keyword>
<dbReference type="Proteomes" id="UP000789390">
    <property type="component" value="Unassembled WGS sequence"/>
</dbReference>
<accession>A0A8J2RTI6</accession>
<sequence>MPPSIIKNQTKEIVVTKARTPSPRKTLRKQRFQQDEEIDIFGPEFQPVVRLVRLLPEEILSLTEKKPEKLVDSLKKSCEDVKRKKDSNVRKNKGQEVQPNPLNTDLCRKSSKRSRPRTVRETQKLLSVLNRSKDCEEFEDEAASTAAFFKNSPSRTAINLLNVAVELLNDDFESDDNLSIRTLSERESSPISSGVSPIGSLHETDAETSGREDVLLGGSPILGNASEFQRARFLHRTIKDRTKLLKKAQQQSRYQKEDVSLESLSIVGTSTPSSSQLLKPRMIRALEKDLKEKAKSSKEQWDFSTYFRGNLLHILVNSDSDSESSTVDPLDEF</sequence>
<evidence type="ECO:0000313" key="3">
    <source>
        <dbReference type="Proteomes" id="UP000789390"/>
    </source>
</evidence>
<dbReference type="OrthoDB" id="6343016at2759"/>
<feature type="region of interest" description="Disordered" evidence="1">
    <location>
        <begin position="183"/>
        <end position="210"/>
    </location>
</feature>
<dbReference type="AlphaFoldDB" id="A0A8J2RTI6"/>
<gene>
    <name evidence="2" type="ORF">DGAL_LOCUS5154</name>
</gene>
<evidence type="ECO:0000256" key="1">
    <source>
        <dbReference type="SAM" id="MobiDB-lite"/>
    </source>
</evidence>
<dbReference type="EMBL" id="CAKKLH010000090">
    <property type="protein sequence ID" value="CAH0102710.1"/>
    <property type="molecule type" value="Genomic_DNA"/>
</dbReference>
<proteinExistence type="predicted"/>
<evidence type="ECO:0000313" key="2">
    <source>
        <dbReference type="EMBL" id="CAH0102710.1"/>
    </source>
</evidence>
<reference evidence="2" key="1">
    <citation type="submission" date="2021-11" db="EMBL/GenBank/DDBJ databases">
        <authorList>
            <person name="Schell T."/>
        </authorList>
    </citation>
    <scope>NUCLEOTIDE SEQUENCE</scope>
    <source>
        <strain evidence="2">M5</strain>
    </source>
</reference>
<protein>
    <submittedName>
        <fullName evidence="2">Uncharacterized protein</fullName>
    </submittedName>
</protein>